<evidence type="ECO:0000256" key="1">
    <source>
        <dbReference type="ARBA" id="ARBA00004123"/>
    </source>
</evidence>
<keyword evidence="5" id="KW-0862">Zinc</keyword>
<evidence type="ECO:0000313" key="11">
    <source>
        <dbReference type="Proteomes" id="UP001369086"/>
    </source>
</evidence>
<evidence type="ECO:0000256" key="5">
    <source>
        <dbReference type="PROSITE-ProRule" id="PRU00042"/>
    </source>
</evidence>
<name>A0ABR0Y1N2_HUSHU</name>
<comment type="subcellular location">
    <subcellularLocation>
        <location evidence="1">Nucleus</location>
    </subcellularLocation>
</comment>
<feature type="region of interest" description="Disordered" evidence="6">
    <location>
        <begin position="344"/>
        <end position="363"/>
    </location>
</feature>
<keyword evidence="2" id="KW-0805">Transcription regulation</keyword>
<comment type="caution">
    <text evidence="10">The sequence shown here is derived from an EMBL/GenBank/DDBJ whole genome shotgun (WGS) entry which is preliminary data.</text>
</comment>
<dbReference type="InterPro" id="IPR000949">
    <property type="entry name" value="ELM2_dom"/>
</dbReference>
<dbReference type="EMBL" id="JAHFZB010000057">
    <property type="protein sequence ID" value="KAK6466409.1"/>
    <property type="molecule type" value="Genomic_DNA"/>
</dbReference>
<proteinExistence type="predicted"/>
<feature type="region of interest" description="Disordered" evidence="6">
    <location>
        <begin position="1"/>
        <end position="98"/>
    </location>
</feature>
<dbReference type="PANTHER" id="PTHR16089:SF43">
    <property type="match status" value="1"/>
</dbReference>
<evidence type="ECO:0000313" key="10">
    <source>
        <dbReference type="EMBL" id="KAK6466409.1"/>
    </source>
</evidence>
<feature type="domain" description="ELM2" evidence="8">
    <location>
        <begin position="470"/>
        <end position="596"/>
    </location>
</feature>
<evidence type="ECO:0000256" key="3">
    <source>
        <dbReference type="ARBA" id="ARBA00023163"/>
    </source>
</evidence>
<evidence type="ECO:0000256" key="6">
    <source>
        <dbReference type="SAM" id="MobiDB-lite"/>
    </source>
</evidence>
<keyword evidence="4" id="KW-0539">Nucleus</keyword>
<dbReference type="PROSITE" id="PS50157">
    <property type="entry name" value="ZINC_FINGER_C2H2_2"/>
    <property type="match status" value="1"/>
</dbReference>
<feature type="region of interest" description="Disordered" evidence="6">
    <location>
        <begin position="490"/>
        <end position="531"/>
    </location>
</feature>
<keyword evidence="5" id="KW-0863">Zinc-finger</keyword>
<feature type="domain" description="C2H2-type" evidence="7">
    <location>
        <begin position="716"/>
        <end position="743"/>
    </location>
</feature>
<dbReference type="SMART" id="SM01189">
    <property type="entry name" value="ELM2"/>
    <property type="match status" value="1"/>
</dbReference>
<dbReference type="InterPro" id="IPR013087">
    <property type="entry name" value="Znf_C2H2_type"/>
</dbReference>
<feature type="compositionally biased region" description="Basic and acidic residues" evidence="6">
    <location>
        <begin position="493"/>
        <end position="507"/>
    </location>
</feature>
<evidence type="ECO:0000259" key="8">
    <source>
        <dbReference type="PROSITE" id="PS51156"/>
    </source>
</evidence>
<feature type="region of interest" description="Disordered" evidence="6">
    <location>
        <begin position="407"/>
        <end position="428"/>
    </location>
</feature>
<feature type="compositionally biased region" description="Polar residues" evidence="6">
    <location>
        <begin position="53"/>
        <end position="66"/>
    </location>
</feature>
<protein>
    <submittedName>
        <fullName evidence="10">Uncharacterized protein</fullName>
    </submittedName>
</protein>
<evidence type="ECO:0000259" key="9">
    <source>
        <dbReference type="PROSITE" id="PS51293"/>
    </source>
</evidence>
<evidence type="ECO:0000256" key="4">
    <source>
        <dbReference type="ARBA" id="ARBA00023242"/>
    </source>
</evidence>
<dbReference type="PROSITE" id="PS51293">
    <property type="entry name" value="SANT"/>
    <property type="match status" value="1"/>
</dbReference>
<dbReference type="PANTHER" id="PTHR16089">
    <property type="entry name" value="REST COREPRESSOR COREST PROTEIN-RELATED"/>
    <property type="match status" value="1"/>
</dbReference>
<gene>
    <name evidence="10" type="ORF">HHUSO_G36462</name>
</gene>
<sequence>MGDQAALARPDSGIGHTPNSFSFYYQHGGAPSGLPNQGYGQLGTGLERDPGASSPSSQYTLETSSPGAKDRPFSWGLSLSTSPAGEEDPATDSRNGFGSGGFQKLDSFSEAFAGSRLAAQLASPPAGLAGNCGLRQPGCVQKRGQFGGQQALAYPPQQQQQQQQQAQGMQYGYLQQPVLHQTQPRAFPQPAAVHYQLQEQWSHYCGRATQASHGHAGEQGCRTVYPAQIQGKVSAVYCSPGAGSAAAGQLLYSQEPGYPQQETRRERAEHEGFRTTVDQHCLQSITGSSSIHYPRSCAVGHQPLLISSLLFSSLSLSLSLSQEDGERTATASYLHPAPFSPFLGPYRLAQGPPRPGSQTGRASVQTPLGLEIKQEESTGSPQTPVYNGAPYPSHLRQDTAVLEDPFAPSASQSSHYTPPPMLNPLRRGTGLFANLAPLSSTRQDPLNPYHPQDCMFDEDPSLHTAPIRLPQINIGPQFQASLPELREGQGSFRGEEAEPDRAEWAWHEEEEAEPDREEQAWHEEEEAEPDRAELVWQPWTELQDSAREQTRVEDLLNLACSGCLPGGGTNRELALHCLSQTRGDVLAALEMILLGTPFTQRPPSLTDYHYTGEGGRGGGVQALNKAFSTHSKNFSMIQKTVKSKRVSQCVEFYYLSRKGLEHQKKLRGVLEREEGWSGQGFKQEAGESMVFPCSQPMKIQPAVEGVEPSPPVASNFPCKQCGKMFYKIKSRNAHMKIHRQQEDWRERAGDSNVPSIPSIPTVESFLGRAAGPLALYSSLWDSREVLESFDLGGPTP</sequence>
<dbReference type="InterPro" id="IPR017884">
    <property type="entry name" value="SANT_dom"/>
</dbReference>
<organism evidence="10 11">
    <name type="scientific">Huso huso</name>
    <name type="common">Beluga</name>
    <name type="synonym">Acipenser huso</name>
    <dbReference type="NCBI Taxonomy" id="61971"/>
    <lineage>
        <taxon>Eukaryota</taxon>
        <taxon>Metazoa</taxon>
        <taxon>Chordata</taxon>
        <taxon>Craniata</taxon>
        <taxon>Vertebrata</taxon>
        <taxon>Euteleostomi</taxon>
        <taxon>Actinopterygii</taxon>
        <taxon>Chondrostei</taxon>
        <taxon>Acipenseriformes</taxon>
        <taxon>Acipenseridae</taxon>
        <taxon>Huso</taxon>
    </lineage>
</organism>
<dbReference type="InterPro" id="IPR051066">
    <property type="entry name" value="Trans_reg/Corepressor"/>
</dbReference>
<dbReference type="Pfam" id="PF01448">
    <property type="entry name" value="ELM2"/>
    <property type="match status" value="1"/>
</dbReference>
<dbReference type="PROSITE" id="PS00028">
    <property type="entry name" value="ZINC_FINGER_C2H2_1"/>
    <property type="match status" value="1"/>
</dbReference>
<dbReference type="Gene3D" id="1.10.10.60">
    <property type="entry name" value="Homeodomain-like"/>
    <property type="match status" value="1"/>
</dbReference>
<keyword evidence="3" id="KW-0804">Transcription</keyword>
<keyword evidence="5" id="KW-0479">Metal-binding</keyword>
<accession>A0ABR0Y1N2</accession>
<dbReference type="Proteomes" id="UP001369086">
    <property type="component" value="Unassembled WGS sequence"/>
</dbReference>
<feature type="domain" description="SANT" evidence="9">
    <location>
        <begin position="623"/>
        <end position="661"/>
    </location>
</feature>
<evidence type="ECO:0000259" key="7">
    <source>
        <dbReference type="PROSITE" id="PS50157"/>
    </source>
</evidence>
<evidence type="ECO:0000256" key="2">
    <source>
        <dbReference type="ARBA" id="ARBA00023015"/>
    </source>
</evidence>
<reference evidence="10 11" key="1">
    <citation type="submission" date="2021-05" db="EMBL/GenBank/DDBJ databases">
        <authorList>
            <person name="Zahm M."/>
            <person name="Klopp C."/>
            <person name="Cabau C."/>
            <person name="Kuhl H."/>
            <person name="Suciu R."/>
            <person name="Ciorpac M."/>
            <person name="Holostenco D."/>
            <person name="Gessner J."/>
            <person name="Wuertz S."/>
            <person name="Hohne C."/>
            <person name="Stock M."/>
            <person name="Gislard M."/>
            <person name="Lluch J."/>
            <person name="Milhes M."/>
            <person name="Lampietro C."/>
            <person name="Lopez Roques C."/>
            <person name="Donnadieu C."/>
            <person name="Du K."/>
            <person name="Schartl M."/>
            <person name="Guiguen Y."/>
        </authorList>
    </citation>
    <scope>NUCLEOTIDE SEQUENCE [LARGE SCALE GENOMIC DNA]</scope>
    <source>
        <strain evidence="10">Hh-F2</strain>
        <tissue evidence="10">Blood</tissue>
    </source>
</reference>
<dbReference type="PROSITE" id="PS51156">
    <property type="entry name" value="ELM2"/>
    <property type="match status" value="1"/>
</dbReference>
<keyword evidence="11" id="KW-1185">Reference proteome</keyword>